<evidence type="ECO:0000259" key="1">
    <source>
        <dbReference type="PROSITE" id="PS50021"/>
    </source>
</evidence>
<dbReference type="PANTHER" id="PTHR11915">
    <property type="entry name" value="SPECTRIN/FILAMIN RELATED CYTOSKELETAL PROTEIN"/>
    <property type="match status" value="1"/>
</dbReference>
<dbReference type="SUPFAM" id="SSF47576">
    <property type="entry name" value="Calponin-homology domain, CH-domain"/>
    <property type="match status" value="1"/>
</dbReference>
<dbReference type="Pfam" id="PF00307">
    <property type="entry name" value="CH"/>
    <property type="match status" value="2"/>
</dbReference>
<evidence type="ECO:0000313" key="2">
    <source>
        <dbReference type="EMBL" id="OHT07604.1"/>
    </source>
</evidence>
<comment type="caution">
    <text evidence="2">The sequence shown here is derived from an EMBL/GenBank/DDBJ whole genome shotgun (WGS) entry which is preliminary data.</text>
</comment>
<dbReference type="SMART" id="SM00033">
    <property type="entry name" value="CH"/>
    <property type="match status" value="2"/>
</dbReference>
<dbReference type="EMBL" id="MLAK01000692">
    <property type="protein sequence ID" value="OHT07604.1"/>
    <property type="molecule type" value="Genomic_DNA"/>
</dbReference>
<proteinExistence type="predicted"/>
<dbReference type="PROSITE" id="PS50021">
    <property type="entry name" value="CH"/>
    <property type="match status" value="1"/>
</dbReference>
<dbReference type="InterPro" id="IPR036872">
    <property type="entry name" value="CH_dom_sf"/>
</dbReference>
<reference evidence="2" key="1">
    <citation type="submission" date="2016-10" db="EMBL/GenBank/DDBJ databases">
        <authorList>
            <person name="Benchimol M."/>
            <person name="Almeida L.G."/>
            <person name="Vasconcelos A.T."/>
            <person name="Perreira-Neves A."/>
            <person name="Rosa I.A."/>
            <person name="Tasca T."/>
            <person name="Bogo M.R."/>
            <person name="de Souza W."/>
        </authorList>
    </citation>
    <scope>NUCLEOTIDE SEQUENCE [LARGE SCALE GENOMIC DNA]</scope>
    <source>
        <strain evidence="2">K</strain>
    </source>
</reference>
<feature type="domain" description="Calponin-homology (CH)" evidence="1">
    <location>
        <begin position="14"/>
        <end position="121"/>
    </location>
</feature>
<dbReference type="GeneID" id="94838308"/>
<dbReference type="OrthoDB" id="10017054at2759"/>
<sequence>MTENLNKLSGDYAKLQTKVFSRWTTNVLRPLGIVIKDVTKELTDGVALVQLAEILTKKSAPRKWDRQPKIAIQKTQNCDLALEMFTNDGVKFVSISGKDVQDAHNDSLTLGLIWTLILKYSIGAVQDKSGASQSSSQKAQSNQPGSATQALMNWCKDEIKDYGDVSDFKQINLSIAALINNYRPDLVHFDSLDKNNANDTAKVVVDAFKALNIPVLLDVEDIANGCDDKTLFTQLALVKQELDTLPHFGEVQERGITLKAPVTKGKYPFPGKNFMLHGRLRVYKNWENNSRFRAKRQERANLGY</sequence>
<organism evidence="2 3">
    <name type="scientific">Tritrichomonas foetus</name>
    <dbReference type="NCBI Taxonomy" id="1144522"/>
    <lineage>
        <taxon>Eukaryota</taxon>
        <taxon>Metamonada</taxon>
        <taxon>Parabasalia</taxon>
        <taxon>Tritrichomonadida</taxon>
        <taxon>Tritrichomonadidae</taxon>
        <taxon>Tritrichomonas</taxon>
    </lineage>
</organism>
<dbReference type="RefSeq" id="XP_068360740.1">
    <property type="nucleotide sequence ID" value="XM_068503604.1"/>
</dbReference>
<evidence type="ECO:0000313" key="3">
    <source>
        <dbReference type="Proteomes" id="UP000179807"/>
    </source>
</evidence>
<dbReference type="Proteomes" id="UP000179807">
    <property type="component" value="Unassembled WGS sequence"/>
</dbReference>
<name>A0A1J4KD27_9EUKA</name>
<dbReference type="Gene3D" id="1.10.418.10">
    <property type="entry name" value="Calponin-like domain"/>
    <property type="match status" value="2"/>
</dbReference>
<dbReference type="VEuPathDB" id="TrichDB:TRFO_24170"/>
<protein>
    <recommendedName>
        <fullName evidence="1">Calponin-homology (CH) domain-containing protein</fullName>
    </recommendedName>
</protein>
<dbReference type="InterPro" id="IPR001715">
    <property type="entry name" value="CH_dom"/>
</dbReference>
<accession>A0A1J4KD27</accession>
<dbReference type="AlphaFoldDB" id="A0A1J4KD27"/>
<gene>
    <name evidence="2" type="ORF">TRFO_24170</name>
</gene>
<keyword evidence="3" id="KW-1185">Reference proteome</keyword>